<evidence type="ECO:0000256" key="5">
    <source>
        <dbReference type="ARBA" id="ARBA00022670"/>
    </source>
</evidence>
<dbReference type="GO" id="GO:0006515">
    <property type="term" value="P:protein quality control for misfolded or incompletely synthesized proteins"/>
    <property type="evidence" value="ECO:0007669"/>
    <property type="project" value="TreeGrafter"/>
</dbReference>
<dbReference type="Gene3D" id="3.40.50.300">
    <property type="entry name" value="P-loop containing nucleotide triphosphate hydrolases"/>
    <property type="match status" value="1"/>
</dbReference>
<evidence type="ECO:0000256" key="3">
    <source>
        <dbReference type="ARBA" id="ARBA00010044"/>
    </source>
</evidence>
<keyword evidence="17" id="KW-1185">Reference proteome</keyword>
<dbReference type="InterPro" id="IPR005936">
    <property type="entry name" value="FtsH"/>
</dbReference>
<dbReference type="OrthoDB" id="1413014at2759"/>
<evidence type="ECO:0000256" key="13">
    <source>
        <dbReference type="SAM" id="MobiDB-lite"/>
    </source>
</evidence>
<dbReference type="Pfam" id="PF00004">
    <property type="entry name" value="AAA"/>
    <property type="match status" value="1"/>
</dbReference>
<feature type="transmembrane region" description="Helical" evidence="14">
    <location>
        <begin position="276"/>
        <end position="298"/>
    </location>
</feature>
<dbReference type="InterPro" id="IPR003959">
    <property type="entry name" value="ATPase_AAA_core"/>
</dbReference>
<dbReference type="Gene3D" id="1.20.58.760">
    <property type="entry name" value="Peptidase M41"/>
    <property type="match status" value="1"/>
</dbReference>
<dbReference type="GO" id="GO:0016887">
    <property type="term" value="F:ATP hydrolysis activity"/>
    <property type="evidence" value="ECO:0007669"/>
    <property type="project" value="InterPro"/>
</dbReference>
<dbReference type="SUPFAM" id="SSF52540">
    <property type="entry name" value="P-loop containing nucleoside triphosphate hydrolases"/>
    <property type="match status" value="1"/>
</dbReference>
<dbReference type="FunFam" id="3.40.50.300:FF:000175">
    <property type="entry name" value="ATP-dependent zinc metalloprotease FTSH 4"/>
    <property type="match status" value="1"/>
</dbReference>
<comment type="similarity">
    <text evidence="3">In the C-terminal section; belongs to the peptidase M41 family.</text>
</comment>
<dbReference type="AlphaFoldDB" id="A0A0B2WW70"/>
<dbReference type="PANTHER" id="PTHR23076">
    <property type="entry name" value="METALLOPROTEASE M41 FTSH"/>
    <property type="match status" value="1"/>
</dbReference>
<dbReference type="GO" id="GO:0005524">
    <property type="term" value="F:ATP binding"/>
    <property type="evidence" value="ECO:0007669"/>
    <property type="project" value="UniProtKB-KW"/>
</dbReference>
<dbReference type="GO" id="GO:0007005">
    <property type="term" value="P:mitochondrion organization"/>
    <property type="evidence" value="ECO:0007669"/>
    <property type="project" value="TreeGrafter"/>
</dbReference>
<dbReference type="InterPro" id="IPR037219">
    <property type="entry name" value="Peptidase_M41-like"/>
</dbReference>
<dbReference type="FunFam" id="1.10.8.60:FF:000001">
    <property type="entry name" value="ATP-dependent zinc metalloprotease FtsH"/>
    <property type="match status" value="1"/>
</dbReference>
<keyword evidence="10" id="KW-0067">ATP-binding</keyword>
<protein>
    <submittedName>
        <fullName evidence="16">Intermembrane space AAA protease IAP-1</fullName>
    </submittedName>
</protein>
<evidence type="ECO:0000256" key="12">
    <source>
        <dbReference type="ARBA" id="ARBA00023136"/>
    </source>
</evidence>
<evidence type="ECO:0000256" key="7">
    <source>
        <dbReference type="ARBA" id="ARBA00022741"/>
    </source>
</evidence>
<keyword evidence="7" id="KW-0547">Nucleotide-binding</keyword>
<evidence type="ECO:0000256" key="1">
    <source>
        <dbReference type="ARBA" id="ARBA00001947"/>
    </source>
</evidence>
<dbReference type="EMBL" id="AZHE01000008">
    <property type="protein sequence ID" value="KHN98283.1"/>
    <property type="molecule type" value="Genomic_DNA"/>
</dbReference>
<evidence type="ECO:0000256" key="10">
    <source>
        <dbReference type="ARBA" id="ARBA00022840"/>
    </source>
</evidence>
<evidence type="ECO:0000313" key="17">
    <source>
        <dbReference type="Proteomes" id="UP000030816"/>
    </source>
</evidence>
<dbReference type="HOGENOM" id="CLU_000688_9_3_1"/>
<keyword evidence="9" id="KW-0862">Zinc</keyword>
<evidence type="ECO:0000256" key="8">
    <source>
        <dbReference type="ARBA" id="ARBA00022801"/>
    </source>
</evidence>
<dbReference type="Pfam" id="PF17862">
    <property type="entry name" value="AAA_lid_3"/>
    <property type="match status" value="1"/>
</dbReference>
<proteinExistence type="inferred from homology"/>
<evidence type="ECO:0000256" key="2">
    <source>
        <dbReference type="ARBA" id="ARBA00004370"/>
    </source>
</evidence>
<dbReference type="SMART" id="SM00382">
    <property type="entry name" value="AAA"/>
    <property type="match status" value="1"/>
</dbReference>
<accession>A0A0B2WW70</accession>
<dbReference type="Pfam" id="PF21232">
    <property type="entry name" value="Yme1-like_N"/>
    <property type="match status" value="1"/>
</dbReference>
<dbReference type="InterPro" id="IPR003593">
    <property type="entry name" value="AAA+_ATPase"/>
</dbReference>
<dbReference type="InterPro" id="IPR041569">
    <property type="entry name" value="AAA_lid_3"/>
</dbReference>
<dbReference type="HAMAP" id="MF_01458">
    <property type="entry name" value="FtsH"/>
    <property type="match status" value="1"/>
</dbReference>
<keyword evidence="11" id="KW-0482">Metalloprotease</keyword>
<keyword evidence="12 14" id="KW-0472">Membrane</keyword>
<evidence type="ECO:0000256" key="6">
    <source>
        <dbReference type="ARBA" id="ARBA00022723"/>
    </source>
</evidence>
<keyword evidence="8" id="KW-0378">Hydrolase</keyword>
<dbReference type="FunFam" id="1.20.58.760:FF:000001">
    <property type="entry name" value="ATP-dependent zinc metalloprotease FtsH"/>
    <property type="match status" value="1"/>
</dbReference>
<comment type="similarity">
    <text evidence="4">In the N-terminal section; belongs to the AAA ATPase family.</text>
</comment>
<sequence>MASAAVGAWPSIANSLATPWRNATFPTRRLETIPVSDPQAAEQAASKPSLVQLPDFMRDANTSLCIPSPLPEGMMSMNIWNTVSNLSQVGLRAANPVLRQPYFQPKGFVPRAQWRPFASMSIQRPMFNIVAMQRRSFGTGFGSSNGISRNQLATVEESANRNAGNANMQNAFYQLLLRANMPGILVERYQSGRFATNAATEDAYKKALTALNAGTNATGGLAATTGYARGQWTTQEQAIVNAAAAGGPYGHGAKGGKGEPIHVVVQESTRSLIFRWVKFFATFVVVTYLCFAAVTILIETLSTFRRGPGAKTDSEVKAEKQTTRFSDVHGCDEAKEELQEVVEFLKNPENFSDLGAKLPKGVLLVGPPGTGKTLLARAVAGEAGVPFFYMSGSEFDEIFVGVGAKRVRELFGAAKAKSPAIIFIDELDAIGGKRNPRDQAHAKQTLNQLLTELDGFDQDTKIIIMGATNLPNLLDKALTRPGRFDRHINVDLPDVRGRLAILKHHAKKIKTSLDVDLDAIAARSPGRSGAELENMLNLAALRASRARATVVSKEDLDWAFDRVTMGAERKSMVVTEKEKEMTAYHEAGHALVQLFEKDSSSRLYKVTILPKGPSLGHTAHVPEMDKYSYTAAEYMSNIRVLLGGKMAEEMRYGDDKVTSGVSNDLEKATDLGFMMITNFGMSNALGPVEYGRRYENLSSETRAMIEGEVQKTLKKSYEDVRKLLTEKRKELDLLAQALVQYETLDKNEVELVIRGEKLPGRSIVPRGPLVLPIPADTPQPPGLGNVPHPQPSGSEAPPPVQADSSGADS</sequence>
<evidence type="ECO:0000259" key="15">
    <source>
        <dbReference type="SMART" id="SM00382"/>
    </source>
</evidence>
<feature type="domain" description="AAA+ ATPase" evidence="15">
    <location>
        <begin position="358"/>
        <end position="494"/>
    </location>
</feature>
<dbReference type="PROSITE" id="PS00674">
    <property type="entry name" value="AAA"/>
    <property type="match status" value="1"/>
</dbReference>
<dbReference type="GO" id="GO:0004176">
    <property type="term" value="F:ATP-dependent peptidase activity"/>
    <property type="evidence" value="ECO:0007669"/>
    <property type="project" value="InterPro"/>
</dbReference>
<feature type="region of interest" description="Disordered" evidence="13">
    <location>
        <begin position="764"/>
        <end position="809"/>
    </location>
</feature>
<dbReference type="GO" id="GO:0005743">
    <property type="term" value="C:mitochondrial inner membrane"/>
    <property type="evidence" value="ECO:0007669"/>
    <property type="project" value="TreeGrafter"/>
</dbReference>
<comment type="cofactor">
    <cofactor evidence="1">
        <name>Zn(2+)</name>
        <dbReference type="ChEBI" id="CHEBI:29105"/>
    </cofactor>
</comment>
<evidence type="ECO:0000256" key="9">
    <source>
        <dbReference type="ARBA" id="ARBA00022833"/>
    </source>
</evidence>
<dbReference type="Pfam" id="PF01434">
    <property type="entry name" value="Peptidase_M41"/>
    <property type="match status" value="1"/>
</dbReference>
<gene>
    <name evidence="16" type="ORF">MAM_04044</name>
</gene>
<dbReference type="Gene3D" id="1.10.8.60">
    <property type="match status" value="1"/>
</dbReference>
<keyword evidence="6" id="KW-0479">Metal-binding</keyword>
<dbReference type="GO" id="GO:0004222">
    <property type="term" value="F:metalloendopeptidase activity"/>
    <property type="evidence" value="ECO:0007669"/>
    <property type="project" value="InterPro"/>
</dbReference>
<dbReference type="GeneID" id="63738499"/>
<evidence type="ECO:0000256" key="4">
    <source>
        <dbReference type="ARBA" id="ARBA00010550"/>
    </source>
</evidence>
<dbReference type="InterPro" id="IPR003960">
    <property type="entry name" value="ATPase_AAA_CS"/>
</dbReference>
<dbReference type="RefSeq" id="XP_040679349.1">
    <property type="nucleotide sequence ID" value="XM_040822843.1"/>
</dbReference>
<keyword evidence="5 16" id="KW-0645">Protease</keyword>
<dbReference type="STRING" id="1081103.A0A0B2WW70"/>
<dbReference type="GO" id="GO:0046872">
    <property type="term" value="F:metal ion binding"/>
    <property type="evidence" value="ECO:0007669"/>
    <property type="project" value="UniProtKB-KW"/>
</dbReference>
<comment type="subcellular location">
    <subcellularLocation>
        <location evidence="2">Membrane</location>
    </subcellularLocation>
</comment>
<evidence type="ECO:0000313" key="16">
    <source>
        <dbReference type="EMBL" id="KHN98283.1"/>
    </source>
</evidence>
<keyword evidence="14" id="KW-1133">Transmembrane helix</keyword>
<comment type="caution">
    <text evidence="16">The sequence shown here is derived from an EMBL/GenBank/DDBJ whole genome shotgun (WGS) entry which is preliminary data.</text>
</comment>
<dbReference type="Proteomes" id="UP000030816">
    <property type="component" value="Unassembled WGS sequence"/>
</dbReference>
<evidence type="ECO:0000256" key="11">
    <source>
        <dbReference type="ARBA" id="ARBA00023049"/>
    </source>
</evidence>
<reference evidence="16 17" key="1">
    <citation type="journal article" date="2014" name="Proc. Natl. Acad. Sci. U.S.A.">
        <title>Trajectory and genomic determinants of fungal-pathogen speciation and host adaptation.</title>
        <authorList>
            <person name="Hu X."/>
            <person name="Xiao G."/>
            <person name="Zheng P."/>
            <person name="Shang Y."/>
            <person name="Su Y."/>
            <person name="Zhang X."/>
            <person name="Liu X."/>
            <person name="Zhan S."/>
            <person name="St Leger R.J."/>
            <person name="Wang C."/>
        </authorList>
    </citation>
    <scope>NUCLEOTIDE SEQUENCE [LARGE SCALE GENOMIC DNA]</scope>
    <source>
        <strain evidence="16 17">ARSEF 1941</strain>
    </source>
</reference>
<dbReference type="InterPro" id="IPR000642">
    <property type="entry name" value="Peptidase_M41"/>
</dbReference>
<dbReference type="PANTHER" id="PTHR23076:SF97">
    <property type="entry name" value="ATP-DEPENDENT ZINC METALLOPROTEASE YME1L1"/>
    <property type="match status" value="1"/>
</dbReference>
<dbReference type="InterPro" id="IPR048438">
    <property type="entry name" value="Yme1-like_N"/>
</dbReference>
<dbReference type="SUPFAM" id="SSF140990">
    <property type="entry name" value="FtsH protease domain-like"/>
    <property type="match status" value="1"/>
</dbReference>
<name>A0A0B2WW70_METAS</name>
<keyword evidence="14" id="KW-0812">Transmembrane</keyword>
<dbReference type="CDD" id="cd19501">
    <property type="entry name" value="RecA-like_FtsH"/>
    <property type="match status" value="1"/>
</dbReference>
<organism evidence="16 17">
    <name type="scientific">Metarhizium album (strain ARSEF 1941)</name>
    <dbReference type="NCBI Taxonomy" id="1081103"/>
    <lineage>
        <taxon>Eukaryota</taxon>
        <taxon>Fungi</taxon>
        <taxon>Dikarya</taxon>
        <taxon>Ascomycota</taxon>
        <taxon>Pezizomycotina</taxon>
        <taxon>Sordariomycetes</taxon>
        <taxon>Hypocreomycetidae</taxon>
        <taxon>Hypocreales</taxon>
        <taxon>Clavicipitaceae</taxon>
        <taxon>Metarhizium</taxon>
    </lineage>
</organism>
<evidence type="ECO:0000256" key="14">
    <source>
        <dbReference type="SAM" id="Phobius"/>
    </source>
</evidence>
<dbReference type="InterPro" id="IPR027417">
    <property type="entry name" value="P-loop_NTPase"/>
</dbReference>